<dbReference type="SMART" id="SM00028">
    <property type="entry name" value="TPR"/>
    <property type="match status" value="7"/>
</dbReference>
<dbReference type="Pfam" id="PF14559">
    <property type="entry name" value="TPR_19"/>
    <property type="match status" value="2"/>
</dbReference>
<keyword evidence="2" id="KW-1133">Transmembrane helix</keyword>
<dbReference type="SUPFAM" id="SSF48452">
    <property type="entry name" value="TPR-like"/>
    <property type="match status" value="2"/>
</dbReference>
<protein>
    <submittedName>
        <fullName evidence="3">Tetratricopeptide repeat protein</fullName>
    </submittedName>
</protein>
<feature type="repeat" description="TPR" evidence="1">
    <location>
        <begin position="426"/>
        <end position="459"/>
    </location>
</feature>
<dbReference type="PROSITE" id="PS50005">
    <property type="entry name" value="TPR"/>
    <property type="match status" value="3"/>
</dbReference>
<evidence type="ECO:0000256" key="2">
    <source>
        <dbReference type="SAM" id="Phobius"/>
    </source>
</evidence>
<dbReference type="PANTHER" id="PTHR12558:SF13">
    <property type="entry name" value="CELL DIVISION CYCLE PROTEIN 27 HOMOLOG"/>
    <property type="match status" value="1"/>
</dbReference>
<dbReference type="AlphaFoldDB" id="A0A379DKB4"/>
<keyword evidence="2" id="KW-0812">Transmembrane</keyword>
<dbReference type="InterPro" id="IPR011990">
    <property type="entry name" value="TPR-like_helical_dom_sf"/>
</dbReference>
<dbReference type="EMBL" id="UGTI01000001">
    <property type="protein sequence ID" value="SUB78417.1"/>
    <property type="molecule type" value="Genomic_DNA"/>
</dbReference>
<dbReference type="SUPFAM" id="SSF81901">
    <property type="entry name" value="HCP-like"/>
    <property type="match status" value="1"/>
</dbReference>
<evidence type="ECO:0000313" key="3">
    <source>
        <dbReference type="EMBL" id="SUB78417.1"/>
    </source>
</evidence>
<dbReference type="Gene3D" id="1.25.40.10">
    <property type="entry name" value="Tetratricopeptide repeat domain"/>
    <property type="match status" value="3"/>
</dbReference>
<organism evidence="3 4">
    <name type="scientific">Porphyromonas macacae</name>
    <dbReference type="NCBI Taxonomy" id="28115"/>
    <lineage>
        <taxon>Bacteria</taxon>
        <taxon>Pseudomonadati</taxon>
        <taxon>Bacteroidota</taxon>
        <taxon>Bacteroidia</taxon>
        <taxon>Bacteroidales</taxon>
        <taxon>Porphyromonadaceae</taxon>
        <taxon>Porphyromonas</taxon>
    </lineage>
</organism>
<dbReference type="Pfam" id="PF13432">
    <property type="entry name" value="TPR_16"/>
    <property type="match status" value="1"/>
</dbReference>
<dbReference type="Proteomes" id="UP000254263">
    <property type="component" value="Unassembled WGS sequence"/>
</dbReference>
<reference evidence="3 4" key="1">
    <citation type="submission" date="2018-06" db="EMBL/GenBank/DDBJ databases">
        <authorList>
            <consortium name="Pathogen Informatics"/>
            <person name="Doyle S."/>
        </authorList>
    </citation>
    <scope>NUCLEOTIDE SEQUENCE [LARGE SCALE GENOMIC DNA]</scope>
    <source>
        <strain evidence="3 4">NCTC13100</strain>
    </source>
</reference>
<keyword evidence="2" id="KW-0472">Membrane</keyword>
<dbReference type="RefSeq" id="WP_018360167.1">
    <property type="nucleotide sequence ID" value="NZ_UGTI01000001.1"/>
</dbReference>
<dbReference type="InterPro" id="IPR019734">
    <property type="entry name" value="TPR_rpt"/>
</dbReference>
<dbReference type="PANTHER" id="PTHR12558">
    <property type="entry name" value="CELL DIVISION CYCLE 16,23,27"/>
    <property type="match status" value="1"/>
</dbReference>
<feature type="transmembrane region" description="Helical" evidence="2">
    <location>
        <begin position="7"/>
        <end position="24"/>
    </location>
</feature>
<evidence type="ECO:0000313" key="4">
    <source>
        <dbReference type="Proteomes" id="UP000254263"/>
    </source>
</evidence>
<proteinExistence type="predicted"/>
<feature type="repeat" description="TPR" evidence="1">
    <location>
        <begin position="71"/>
        <end position="104"/>
    </location>
</feature>
<dbReference type="Pfam" id="PF13181">
    <property type="entry name" value="TPR_8"/>
    <property type="match status" value="1"/>
</dbReference>
<sequence length="581" mass="67662">MQKTKRFFIYTFFVLFASVFYGYSQTKPADRQNIDKFSTYFYQGVLESNLAHYAEAFDLLNYCYRIDSTNAALQFQLSRLYYALDNEEKATELLKSAYRTEPSNQVYAEGLATMYMARNNYAEAIDIYKKLVRLYPNQEVLTLKLADLYRRSGDIEGAIKAYDRLQEVTATTPMEDLKFTDIKVQLYQMTDDEAAIVREYKAMMGKYPDIPDFAIRLAQVYLERNKLAEAKEILDLLTEKGETGSQYYLVLTQYYLKNNMSREAFNKMRMILGDNDIEVNQKVLLLMRFLGQDKDKEHKPKKEYNILFEEFMQLYPEEYSIPFAYSQVLAMQGNNAEAVRIMEKVTYLNPTHNLAWDFLLQNALQNQDYERVVKLSEQALQHIPDHSLYYLYGSGAYIAQKKYKEAQQFLLKGVETLGDSGSAGLSDIYGQLGDISGEMGQHTEQFGYYEKALEFNPENVAVLNNYAYELTKMKGADLSKAERMAATTVRIEPENPIFLDTYGWVFFCRGNYSLAKLYLQKAVDKSEEEPDADILEHLGDCYYKLDKVEDAVTYWKKAKERRDGETPLLDKKIKEKKYFEK</sequence>
<name>A0A379DKB4_9PORP</name>
<keyword evidence="1" id="KW-0802">TPR repeat</keyword>
<feature type="repeat" description="TPR" evidence="1">
    <location>
        <begin position="105"/>
        <end position="138"/>
    </location>
</feature>
<gene>
    <name evidence="3" type="ORF">NCTC13100_01585</name>
</gene>
<evidence type="ECO:0000256" key="1">
    <source>
        <dbReference type="PROSITE-ProRule" id="PRU00339"/>
    </source>
</evidence>
<accession>A0A379DKB4</accession>